<evidence type="ECO:0000256" key="1">
    <source>
        <dbReference type="SAM" id="SignalP"/>
    </source>
</evidence>
<keyword evidence="3" id="KW-1185">Reference proteome</keyword>
<evidence type="ECO:0000313" key="3">
    <source>
        <dbReference type="Proteomes" id="UP000237246"/>
    </source>
</evidence>
<dbReference type="PANTHER" id="PTHR15678:SF6">
    <property type="entry name" value="BRIDGE-LIKE LIPID TRANSFER PROTEIN FAMILY MEMBER 2"/>
    <property type="match status" value="1"/>
</dbReference>
<accession>A0A2P4SAZ0</accession>
<dbReference type="PANTHER" id="PTHR15678">
    <property type="entry name" value="ANTIGEN MLAA-22-RELATED"/>
    <property type="match status" value="1"/>
</dbReference>
<protein>
    <submittedName>
        <fullName evidence="2">Uncharacterized protein</fullName>
    </submittedName>
</protein>
<feature type="chain" id="PRO_5015108169" evidence="1">
    <location>
        <begin position="26"/>
        <end position="460"/>
    </location>
</feature>
<dbReference type="InterPro" id="IPR045167">
    <property type="entry name" value="Hobbit"/>
</dbReference>
<sequence>MWHRVVCRWLACRLAITWCRQKLQAELKIGSFGFFWAQNISLKFQREQQTVEIDNIWISSKLSRELPRYFELCFGEVRIRTDLQKSHGLQPSFPEAPKEADDGKNKADLALKPSLLRLLSQLFSIHMDSINIMVLHVATSESLWHIQASKTRLLLNGDGKSLNCEVNLTKVNSKVLRSSQLDDTCLAELALALSISLEISSKRRLVGVKLSVRTLQAELHEGLFCSPLLHRVTARAPQPSPDSAESLKSPSLLSRDTLQLIPRRVEVKLESTSVVLSMNSQKSTPHSCSSSSPDGLLLSQSRQRIVCLNSLKTSVQVTAIDLSAAVLLNTCIIHYRHQEFSHWLGLLAEEHRHHSAPVPSQGHKGRCYPQIIAPIILSASLSNVNVSVQLGDTPPFALGFNSISADYQHLRPQSVHQRAVLAVDHLCWRVGNDSHIQRAPHPPNMHVWGEALILDSFNLQ</sequence>
<reference evidence="2 3" key="1">
    <citation type="submission" date="2018-01" db="EMBL/GenBank/DDBJ databases">
        <title>Comparison of the Chinese Bamboo Partridge and Red Junglefowl genome sequences highlights the importance of demography in genome evolution.</title>
        <authorList>
            <person name="Tiley G.P."/>
            <person name="Kimball R.T."/>
            <person name="Braun E.L."/>
            <person name="Burleigh J.G."/>
        </authorList>
    </citation>
    <scope>NUCLEOTIDE SEQUENCE [LARGE SCALE GENOMIC DNA]</scope>
    <source>
        <strain evidence="2">RTK389</strain>
        <tissue evidence="2">Blood</tissue>
    </source>
</reference>
<feature type="signal peptide" evidence="1">
    <location>
        <begin position="1"/>
        <end position="25"/>
    </location>
</feature>
<gene>
    <name evidence="2" type="ORF">CIB84_014998</name>
</gene>
<name>A0A2P4SAZ0_BAMTH</name>
<evidence type="ECO:0000313" key="2">
    <source>
        <dbReference type="EMBL" id="POI21255.1"/>
    </source>
</evidence>
<dbReference type="EMBL" id="PPHD01071568">
    <property type="protein sequence ID" value="POI21255.1"/>
    <property type="molecule type" value="Genomic_DNA"/>
</dbReference>
<dbReference type="Proteomes" id="UP000237246">
    <property type="component" value="Unassembled WGS sequence"/>
</dbReference>
<feature type="non-terminal residue" evidence="2">
    <location>
        <position position="460"/>
    </location>
</feature>
<keyword evidence="1" id="KW-0732">Signal</keyword>
<organism evidence="2 3">
    <name type="scientific">Bambusicola thoracicus</name>
    <name type="common">Chinese bamboo-partridge</name>
    <name type="synonym">Perdix thoracica</name>
    <dbReference type="NCBI Taxonomy" id="9083"/>
    <lineage>
        <taxon>Eukaryota</taxon>
        <taxon>Metazoa</taxon>
        <taxon>Chordata</taxon>
        <taxon>Craniata</taxon>
        <taxon>Vertebrata</taxon>
        <taxon>Euteleostomi</taxon>
        <taxon>Archelosauria</taxon>
        <taxon>Archosauria</taxon>
        <taxon>Dinosauria</taxon>
        <taxon>Saurischia</taxon>
        <taxon>Theropoda</taxon>
        <taxon>Coelurosauria</taxon>
        <taxon>Aves</taxon>
        <taxon>Neognathae</taxon>
        <taxon>Galloanserae</taxon>
        <taxon>Galliformes</taxon>
        <taxon>Phasianidae</taxon>
        <taxon>Perdicinae</taxon>
        <taxon>Bambusicola</taxon>
    </lineage>
</organism>
<dbReference type="AlphaFoldDB" id="A0A2P4SAZ0"/>
<dbReference type="Pfam" id="PF10344">
    <property type="entry name" value="Hobbit"/>
    <property type="match status" value="2"/>
</dbReference>
<dbReference type="OrthoDB" id="9374669at2759"/>
<proteinExistence type="predicted"/>
<comment type="caution">
    <text evidence="2">The sequence shown here is derived from an EMBL/GenBank/DDBJ whole genome shotgun (WGS) entry which is preliminary data.</text>
</comment>